<evidence type="ECO:0000256" key="1">
    <source>
        <dbReference type="ARBA" id="ARBA00023002"/>
    </source>
</evidence>
<dbReference type="PROSITE" id="PS00671">
    <property type="entry name" value="D_2_HYDROXYACID_DH_3"/>
    <property type="match status" value="1"/>
</dbReference>
<dbReference type="PANTHER" id="PTHR43333">
    <property type="entry name" value="2-HACID_DH_C DOMAIN-CONTAINING PROTEIN"/>
    <property type="match status" value="1"/>
</dbReference>
<dbReference type="InterPro" id="IPR029753">
    <property type="entry name" value="D-isomer_DH_CS"/>
</dbReference>
<evidence type="ECO:0000259" key="3">
    <source>
        <dbReference type="Pfam" id="PF02826"/>
    </source>
</evidence>
<gene>
    <name evidence="4" type="primary">ghrA</name>
    <name evidence="4" type="ORF">CRN84_16770</name>
</gene>
<dbReference type="GO" id="GO:0030267">
    <property type="term" value="F:glyoxylate reductase (NADPH) activity"/>
    <property type="evidence" value="ECO:0007669"/>
    <property type="project" value="UniProtKB-EC"/>
</dbReference>
<dbReference type="OrthoDB" id="9787219at2"/>
<dbReference type="EC" id="1.1.1.81" evidence="4"/>
<comment type="caution">
    <text evidence="4">The sequence shown here is derived from an EMBL/GenBank/DDBJ whole genome shotgun (WGS) entry which is preliminary data.</text>
</comment>
<dbReference type="CDD" id="cd12164">
    <property type="entry name" value="GDH_like_2"/>
    <property type="match status" value="1"/>
</dbReference>
<reference evidence="5" key="1">
    <citation type="submission" date="2017-09" db="EMBL/GenBank/DDBJ databases">
        <title>FDA dAtabase for Regulatory Grade micrObial Sequences (FDA-ARGOS): Supporting development and validation of Infectious Disease Dx tests.</title>
        <authorList>
            <person name="Minogue T."/>
            <person name="Wolcott M."/>
            <person name="Wasieloski L."/>
            <person name="Aguilar W."/>
            <person name="Moore D."/>
            <person name="Tallon L."/>
            <person name="Sadzewicz L."/>
            <person name="Ott S."/>
            <person name="Zhao X."/>
            <person name="Nagaraj S."/>
            <person name="Vavikolanu K."/>
            <person name="Aluvathingal J."/>
            <person name="Nadendla S."/>
            <person name="Sichtig H."/>
        </authorList>
    </citation>
    <scope>NUCLEOTIDE SEQUENCE [LARGE SCALE GENOMIC DNA]</scope>
    <source>
        <strain evidence="5">FDAARGOS_387</strain>
    </source>
</reference>
<name>A0A2C6DPZ4_9GAMM</name>
<dbReference type="Pfam" id="PF02826">
    <property type="entry name" value="2-Hacid_dh_C"/>
    <property type="match status" value="1"/>
</dbReference>
<evidence type="ECO:0000313" key="4">
    <source>
        <dbReference type="EMBL" id="PHI30871.1"/>
    </source>
</evidence>
<keyword evidence="5" id="KW-1185">Reference proteome</keyword>
<dbReference type="GO" id="GO:0016618">
    <property type="term" value="F:hydroxypyruvate reductase [NAD(P)H] activity"/>
    <property type="evidence" value="ECO:0007669"/>
    <property type="project" value="UniProtKB-EC"/>
</dbReference>
<dbReference type="EC" id="1.1.1.79" evidence="4"/>
<dbReference type="SUPFAM" id="SSF51735">
    <property type="entry name" value="NAD(P)-binding Rossmann-fold domains"/>
    <property type="match status" value="1"/>
</dbReference>
<keyword evidence="2" id="KW-0520">NAD</keyword>
<sequence>MDIIFYHPFYDTAPWLAGIGSRLPQANIRVWQPGDNQHADYAIVWRPPYEMLAGRQGLKAILALGAGVDAIVEQDRANPGFIPAGVPLIRLQDAGMALQMEEYVFAAVLRYFRRMDEYQHLQQQGRWQLLEPHAYADFTIGVMGLGILGRHVATQLARFGFNVRGWSRNKKHIDGVISYGGGQLAEFLSGTRLIVNLLPKTPETQGILNASLFEQLATGSYIINIARGGHLVEQDLLTALDSGQLRAATLDVFTQEPLAENHPFWQRPEITLTPHISAMTLPDNAMDQICDNIAAFDSGQPVSGIVDLAQGY</sequence>
<dbReference type="EMBL" id="PDDX01000001">
    <property type="protein sequence ID" value="PHI30871.1"/>
    <property type="molecule type" value="Genomic_DNA"/>
</dbReference>
<feature type="domain" description="D-isomer specific 2-hydroxyacid dehydrogenase NAD-binding" evidence="3">
    <location>
        <begin position="106"/>
        <end position="277"/>
    </location>
</feature>
<keyword evidence="4" id="KW-0670">Pyruvate</keyword>
<proteinExistence type="predicted"/>
<dbReference type="AlphaFoldDB" id="A0A2C6DPZ4"/>
<dbReference type="Gene3D" id="3.40.50.720">
    <property type="entry name" value="NAD(P)-binding Rossmann-like Domain"/>
    <property type="match status" value="2"/>
</dbReference>
<accession>A0A2C6DPZ4</accession>
<evidence type="ECO:0000313" key="5">
    <source>
        <dbReference type="Proteomes" id="UP000224974"/>
    </source>
</evidence>
<organism evidence="4 5">
    <name type="scientific">Budvicia aquatica</name>
    <dbReference type="NCBI Taxonomy" id="82979"/>
    <lineage>
        <taxon>Bacteria</taxon>
        <taxon>Pseudomonadati</taxon>
        <taxon>Pseudomonadota</taxon>
        <taxon>Gammaproteobacteria</taxon>
        <taxon>Enterobacterales</taxon>
        <taxon>Budviciaceae</taxon>
        <taxon>Budvicia</taxon>
    </lineage>
</organism>
<dbReference type="RefSeq" id="WP_029094278.1">
    <property type="nucleotide sequence ID" value="NZ_PDDX01000001.1"/>
</dbReference>
<dbReference type="STRING" id="1111728.GCA_000427805_01161"/>
<dbReference type="GO" id="GO:0051287">
    <property type="term" value="F:NAD binding"/>
    <property type="evidence" value="ECO:0007669"/>
    <property type="project" value="InterPro"/>
</dbReference>
<keyword evidence="1 4" id="KW-0560">Oxidoreductase</keyword>
<evidence type="ECO:0000256" key="2">
    <source>
        <dbReference type="ARBA" id="ARBA00023027"/>
    </source>
</evidence>
<dbReference type="Proteomes" id="UP000224974">
    <property type="component" value="Unassembled WGS sequence"/>
</dbReference>
<dbReference type="InterPro" id="IPR006140">
    <property type="entry name" value="D-isomer_DH_NAD-bd"/>
</dbReference>
<dbReference type="SUPFAM" id="SSF52283">
    <property type="entry name" value="Formate/glycerate dehydrogenase catalytic domain-like"/>
    <property type="match status" value="1"/>
</dbReference>
<protein>
    <submittedName>
        <fullName evidence="4">Glyoxylate/hydroxypyruvate reductase A</fullName>
        <ecNumber evidence="4">1.1.1.79</ecNumber>
        <ecNumber evidence="4">1.1.1.81</ecNumber>
    </submittedName>
</protein>
<dbReference type="InterPro" id="IPR036291">
    <property type="entry name" value="NAD(P)-bd_dom_sf"/>
</dbReference>
<dbReference type="PANTHER" id="PTHR43333:SF1">
    <property type="entry name" value="D-ISOMER SPECIFIC 2-HYDROXYACID DEHYDROGENASE NAD-BINDING DOMAIN-CONTAINING PROTEIN"/>
    <property type="match status" value="1"/>
</dbReference>